<organism evidence="1 2">
    <name type="scientific">Roseovarius halotolerans</name>
    <dbReference type="NCBI Taxonomy" id="505353"/>
    <lineage>
        <taxon>Bacteria</taxon>
        <taxon>Pseudomonadati</taxon>
        <taxon>Pseudomonadota</taxon>
        <taxon>Alphaproteobacteria</taxon>
        <taxon>Rhodobacterales</taxon>
        <taxon>Roseobacteraceae</taxon>
        <taxon>Roseovarius</taxon>
    </lineage>
</organism>
<keyword evidence="2" id="KW-1185">Reference proteome</keyword>
<evidence type="ECO:0000313" key="2">
    <source>
        <dbReference type="Proteomes" id="UP000193207"/>
    </source>
</evidence>
<dbReference type="EMBL" id="FWFU01000002">
    <property type="protein sequence ID" value="SLN30829.1"/>
    <property type="molecule type" value="Genomic_DNA"/>
</dbReference>
<reference evidence="1 2" key="1">
    <citation type="submission" date="2017-03" db="EMBL/GenBank/DDBJ databases">
        <authorList>
            <person name="Afonso C.L."/>
            <person name="Miller P.J."/>
            <person name="Scott M.A."/>
            <person name="Spackman E."/>
            <person name="Goraichik I."/>
            <person name="Dimitrov K.M."/>
            <person name="Suarez D.L."/>
            <person name="Swayne D.E."/>
        </authorList>
    </citation>
    <scope>NUCLEOTIDE SEQUENCE [LARGE SCALE GENOMIC DNA]</scope>
    <source>
        <strain evidence="1 2">CECT 8110</strain>
    </source>
</reference>
<accession>A0A1X6YT70</accession>
<dbReference type="Proteomes" id="UP000193207">
    <property type="component" value="Unassembled WGS sequence"/>
</dbReference>
<evidence type="ECO:0008006" key="3">
    <source>
        <dbReference type="Google" id="ProtNLM"/>
    </source>
</evidence>
<sequence length="172" mass="18778">MAGYEALARSGPASLKAEPLARQLNTTKGSFYWHFADVPAFHTALLTRWEGESTARLDAALALETHPVGQLRRLAQVIGGRAAEDEDRETAIEPAIRAWAKDNAKARLAVTRVDQYRLALMQRLLAEIGIANPEMTRIIYACAIGMEDLPEDRPGGNAQAMGSLVDLVLALR</sequence>
<proteinExistence type="predicted"/>
<dbReference type="Gene3D" id="1.10.357.10">
    <property type="entry name" value="Tetracycline Repressor, domain 2"/>
    <property type="match status" value="1"/>
</dbReference>
<dbReference type="InterPro" id="IPR009057">
    <property type="entry name" value="Homeodomain-like_sf"/>
</dbReference>
<name>A0A1X6YT70_9RHOB</name>
<protein>
    <recommendedName>
        <fullName evidence="3">Bacterial regulatory proteins, tetR family</fullName>
    </recommendedName>
</protein>
<evidence type="ECO:0000313" key="1">
    <source>
        <dbReference type="EMBL" id="SLN30829.1"/>
    </source>
</evidence>
<dbReference type="SUPFAM" id="SSF46689">
    <property type="entry name" value="Homeodomain-like"/>
    <property type="match status" value="1"/>
</dbReference>
<gene>
    <name evidence="1" type="ORF">ROH8110_01432</name>
</gene>
<dbReference type="AlphaFoldDB" id="A0A1X6YT70"/>